<protein>
    <submittedName>
        <fullName evidence="1">Uncharacterized protein</fullName>
    </submittedName>
</protein>
<comment type="caution">
    <text evidence="1">The sequence shown here is derived from an EMBL/GenBank/DDBJ whole genome shotgun (WGS) entry which is preliminary data.</text>
</comment>
<reference evidence="1" key="1">
    <citation type="journal article" date="2022" name="bioRxiv">
        <title>Sequencing and chromosome-scale assembly of the giantPleurodeles waltlgenome.</title>
        <authorList>
            <person name="Brown T."/>
            <person name="Elewa A."/>
            <person name="Iarovenko S."/>
            <person name="Subramanian E."/>
            <person name="Araus A.J."/>
            <person name="Petzold A."/>
            <person name="Susuki M."/>
            <person name="Suzuki K.-i.T."/>
            <person name="Hayashi T."/>
            <person name="Toyoda A."/>
            <person name="Oliveira C."/>
            <person name="Osipova E."/>
            <person name="Leigh N.D."/>
            <person name="Simon A."/>
            <person name="Yun M.H."/>
        </authorList>
    </citation>
    <scope>NUCLEOTIDE SEQUENCE</scope>
    <source>
        <strain evidence="1">20211129_DDA</strain>
        <tissue evidence="1">Liver</tissue>
    </source>
</reference>
<dbReference type="AlphaFoldDB" id="A0AAV7RSP9"/>
<keyword evidence="2" id="KW-1185">Reference proteome</keyword>
<evidence type="ECO:0000313" key="2">
    <source>
        <dbReference type="Proteomes" id="UP001066276"/>
    </source>
</evidence>
<accession>A0AAV7RSP9</accession>
<proteinExistence type="predicted"/>
<evidence type="ECO:0000313" key="1">
    <source>
        <dbReference type="EMBL" id="KAJ1155551.1"/>
    </source>
</evidence>
<dbReference type="EMBL" id="JANPWB010000009">
    <property type="protein sequence ID" value="KAJ1155551.1"/>
    <property type="molecule type" value="Genomic_DNA"/>
</dbReference>
<gene>
    <name evidence="1" type="ORF">NDU88_008280</name>
</gene>
<dbReference type="Proteomes" id="UP001066276">
    <property type="component" value="Chromosome 5"/>
</dbReference>
<sequence>MREITSLLYVFRLPHSECEPLASIFKCRVRVQKKLVNDNDGLTPINYSCSGHFEVVHVQKKVTNEDGLPPITYDRGGHYEVMVLILRSFQLTHKPHYLVRTNLKSGNRIISQIRFLSTRPY</sequence>
<organism evidence="1 2">
    <name type="scientific">Pleurodeles waltl</name>
    <name type="common">Iberian ribbed newt</name>
    <dbReference type="NCBI Taxonomy" id="8319"/>
    <lineage>
        <taxon>Eukaryota</taxon>
        <taxon>Metazoa</taxon>
        <taxon>Chordata</taxon>
        <taxon>Craniata</taxon>
        <taxon>Vertebrata</taxon>
        <taxon>Euteleostomi</taxon>
        <taxon>Amphibia</taxon>
        <taxon>Batrachia</taxon>
        <taxon>Caudata</taxon>
        <taxon>Salamandroidea</taxon>
        <taxon>Salamandridae</taxon>
        <taxon>Pleurodelinae</taxon>
        <taxon>Pleurodeles</taxon>
    </lineage>
</organism>
<name>A0AAV7RSP9_PLEWA</name>